<dbReference type="PANTHER" id="PTHR33509:SF5">
    <property type="entry name" value="PROTEIN SENESCENCE-ASSOCIATED GENE 21, MITOCHONDRIAL"/>
    <property type="match status" value="1"/>
</dbReference>
<evidence type="ECO:0000313" key="3">
    <source>
        <dbReference type="Proteomes" id="UP001161247"/>
    </source>
</evidence>
<dbReference type="GO" id="GO:0006950">
    <property type="term" value="P:response to stress"/>
    <property type="evidence" value="ECO:0007669"/>
    <property type="project" value="TreeGrafter"/>
</dbReference>
<reference evidence="2" key="1">
    <citation type="submission" date="2023-03" db="EMBL/GenBank/DDBJ databases">
        <authorList>
            <person name="Julca I."/>
        </authorList>
    </citation>
    <scope>NUCLEOTIDE SEQUENCE</scope>
</reference>
<keyword evidence="3" id="KW-1185">Reference proteome</keyword>
<evidence type="ECO:0000256" key="1">
    <source>
        <dbReference type="SAM" id="MobiDB-lite"/>
    </source>
</evidence>
<gene>
    <name evidence="2" type="ORF">OLC1_LOCUS14114</name>
</gene>
<feature type="region of interest" description="Disordered" evidence="1">
    <location>
        <begin position="32"/>
        <end position="74"/>
    </location>
</feature>
<organism evidence="2 3">
    <name type="scientific">Oldenlandia corymbosa var. corymbosa</name>
    <dbReference type="NCBI Taxonomy" id="529605"/>
    <lineage>
        <taxon>Eukaryota</taxon>
        <taxon>Viridiplantae</taxon>
        <taxon>Streptophyta</taxon>
        <taxon>Embryophyta</taxon>
        <taxon>Tracheophyta</taxon>
        <taxon>Spermatophyta</taxon>
        <taxon>Magnoliopsida</taxon>
        <taxon>eudicotyledons</taxon>
        <taxon>Gunneridae</taxon>
        <taxon>Pentapetalae</taxon>
        <taxon>asterids</taxon>
        <taxon>lamiids</taxon>
        <taxon>Gentianales</taxon>
        <taxon>Rubiaceae</taxon>
        <taxon>Rubioideae</taxon>
        <taxon>Spermacoceae</taxon>
        <taxon>Hedyotis-Oldenlandia complex</taxon>
        <taxon>Oldenlandia</taxon>
    </lineage>
</organism>
<proteinExistence type="predicted"/>
<name>A0AAV1DCA6_OLDCO</name>
<dbReference type="InterPro" id="IPR004926">
    <property type="entry name" value="LEA_3a"/>
</dbReference>
<sequence length="102" mass="10775">MARSFTKAKLVSAFVADQISVLAARRGYAAAASQGAAAGSGGVRGGVRGNMNVMMKKGGGEETTRTTTSWVPDPVTGYYRPESHANEIDAAELRNLLLKHKH</sequence>
<feature type="compositionally biased region" description="Gly residues" evidence="1">
    <location>
        <begin position="38"/>
        <end position="48"/>
    </location>
</feature>
<dbReference type="PANTHER" id="PTHR33509">
    <property type="entry name" value="LATE EMBRYOGENIS ABUNDANT PROTEIN 2-RELATED"/>
    <property type="match status" value="1"/>
</dbReference>
<evidence type="ECO:0000313" key="2">
    <source>
        <dbReference type="EMBL" id="CAI9105410.1"/>
    </source>
</evidence>
<dbReference type="Proteomes" id="UP001161247">
    <property type="component" value="Chromosome 5"/>
</dbReference>
<dbReference type="EMBL" id="OX459122">
    <property type="protein sequence ID" value="CAI9105410.1"/>
    <property type="molecule type" value="Genomic_DNA"/>
</dbReference>
<dbReference type="AlphaFoldDB" id="A0AAV1DCA6"/>
<dbReference type="GO" id="GO:0005739">
    <property type="term" value="C:mitochondrion"/>
    <property type="evidence" value="ECO:0007669"/>
    <property type="project" value="TreeGrafter"/>
</dbReference>
<accession>A0AAV1DCA6</accession>
<dbReference type="Pfam" id="PF03242">
    <property type="entry name" value="LEA_3a"/>
    <property type="match status" value="1"/>
</dbReference>
<protein>
    <submittedName>
        <fullName evidence="2">OLC1v1004323C1</fullName>
    </submittedName>
</protein>